<evidence type="ECO:0000313" key="1">
    <source>
        <dbReference type="EMBL" id="EDM86786.1"/>
    </source>
</evidence>
<reference evidence="1 2" key="2">
    <citation type="submission" date="2007-04" db="EMBL/GenBank/DDBJ databases">
        <title>Draft genome sequence of Ruminococcus obeum (ATCC 29174).</title>
        <authorList>
            <person name="Sudarsanam P."/>
            <person name="Ley R."/>
            <person name="Guruge J."/>
            <person name="Turnbaugh P.J."/>
            <person name="Mahowald M."/>
            <person name="Liep D."/>
            <person name="Gordon J."/>
        </authorList>
    </citation>
    <scope>NUCLEOTIDE SEQUENCE [LARGE SCALE GENOMIC DNA]</scope>
    <source>
        <strain evidence="1 2">ATCC 29174</strain>
    </source>
</reference>
<accession>A5ZUK6</accession>
<protein>
    <submittedName>
        <fullName evidence="1">Uncharacterized protein</fullName>
    </submittedName>
</protein>
<dbReference type="EMBL" id="AAVO02000012">
    <property type="protein sequence ID" value="EDM86786.1"/>
    <property type="molecule type" value="Genomic_DNA"/>
</dbReference>
<gene>
    <name evidence="1" type="ORF">RUMOBE_02691</name>
</gene>
<dbReference type="AlphaFoldDB" id="A5ZUK6"/>
<name>A5ZUK6_9FIRM</name>
<dbReference type="Proteomes" id="UP000006002">
    <property type="component" value="Unassembled WGS sequence"/>
</dbReference>
<comment type="caution">
    <text evidence="1">The sequence shown here is derived from an EMBL/GenBank/DDBJ whole genome shotgun (WGS) entry which is preliminary data.</text>
</comment>
<reference evidence="1 2" key="1">
    <citation type="submission" date="2007-03" db="EMBL/GenBank/DDBJ databases">
        <authorList>
            <person name="Fulton L."/>
            <person name="Clifton S."/>
            <person name="Fulton B."/>
            <person name="Xu J."/>
            <person name="Minx P."/>
            <person name="Pepin K.H."/>
            <person name="Johnson M."/>
            <person name="Thiruvilangam P."/>
            <person name="Bhonagiri V."/>
            <person name="Nash W.E."/>
            <person name="Mardis E.R."/>
            <person name="Wilson R.K."/>
        </authorList>
    </citation>
    <scope>NUCLEOTIDE SEQUENCE [LARGE SCALE GENOMIC DNA]</scope>
    <source>
        <strain evidence="1 2">ATCC 29174</strain>
    </source>
</reference>
<dbReference type="HOGENOM" id="CLU_3059072_0_0_9"/>
<proteinExistence type="predicted"/>
<sequence>MAQTSVIFAIYLKDGNFSSKFRERTALAQKLSFLRNIYCVNSQLSFKDSFSYR</sequence>
<organism evidence="1 2">
    <name type="scientific">Blautia obeum ATCC 29174</name>
    <dbReference type="NCBI Taxonomy" id="411459"/>
    <lineage>
        <taxon>Bacteria</taxon>
        <taxon>Bacillati</taxon>
        <taxon>Bacillota</taxon>
        <taxon>Clostridia</taxon>
        <taxon>Lachnospirales</taxon>
        <taxon>Lachnospiraceae</taxon>
        <taxon>Blautia</taxon>
    </lineage>
</organism>
<evidence type="ECO:0000313" key="2">
    <source>
        <dbReference type="Proteomes" id="UP000006002"/>
    </source>
</evidence>